<dbReference type="Proteomes" id="UP001497623">
    <property type="component" value="Unassembled WGS sequence"/>
</dbReference>
<organism evidence="1 2">
    <name type="scientific">Meganyctiphanes norvegica</name>
    <name type="common">Northern krill</name>
    <name type="synonym">Thysanopoda norvegica</name>
    <dbReference type="NCBI Taxonomy" id="48144"/>
    <lineage>
        <taxon>Eukaryota</taxon>
        <taxon>Metazoa</taxon>
        <taxon>Ecdysozoa</taxon>
        <taxon>Arthropoda</taxon>
        <taxon>Crustacea</taxon>
        <taxon>Multicrustacea</taxon>
        <taxon>Malacostraca</taxon>
        <taxon>Eumalacostraca</taxon>
        <taxon>Eucarida</taxon>
        <taxon>Euphausiacea</taxon>
        <taxon>Euphausiidae</taxon>
        <taxon>Meganyctiphanes</taxon>
    </lineage>
</organism>
<dbReference type="AlphaFoldDB" id="A0AAV2SQW0"/>
<evidence type="ECO:0000313" key="2">
    <source>
        <dbReference type="Proteomes" id="UP001497623"/>
    </source>
</evidence>
<feature type="non-terminal residue" evidence="1">
    <location>
        <position position="123"/>
    </location>
</feature>
<comment type="caution">
    <text evidence="1">The sequence shown here is derived from an EMBL/GenBank/DDBJ whole genome shotgun (WGS) entry which is preliminary data.</text>
</comment>
<accession>A0AAV2SQW0</accession>
<name>A0AAV2SQW0_MEGNR</name>
<gene>
    <name evidence="1" type="ORF">MNOR_LOCUS39465</name>
</gene>
<reference evidence="1 2" key="1">
    <citation type="submission" date="2024-05" db="EMBL/GenBank/DDBJ databases">
        <authorList>
            <person name="Wallberg A."/>
        </authorList>
    </citation>
    <scope>NUCLEOTIDE SEQUENCE [LARGE SCALE GENOMIC DNA]</scope>
</reference>
<protein>
    <submittedName>
        <fullName evidence="1">Uncharacterized protein</fullName>
    </submittedName>
</protein>
<sequence length="123" mass="13396">MGDASGVWVASRVGESVLEQSARSAKCEDCGREWTAVCIDVPVSIFIQDLDDYYRRLSNHLLELNVPPLVMCIFQPSEVTGSPGGTTLSYVAPQQKSGFKWRINHKGLGHKAKSGCQIIPCTG</sequence>
<dbReference type="EMBL" id="CAXKWB010103043">
    <property type="protein sequence ID" value="CAL4226613.1"/>
    <property type="molecule type" value="Genomic_DNA"/>
</dbReference>
<proteinExistence type="predicted"/>
<evidence type="ECO:0000313" key="1">
    <source>
        <dbReference type="EMBL" id="CAL4226613.1"/>
    </source>
</evidence>
<keyword evidence="2" id="KW-1185">Reference proteome</keyword>